<accession>A0A9P8Q1S8</accession>
<organism evidence="1 2">
    <name type="scientific">Wickerhamomyces pijperi</name>
    <name type="common">Yeast</name>
    <name type="synonym">Pichia pijperi</name>
    <dbReference type="NCBI Taxonomy" id="599730"/>
    <lineage>
        <taxon>Eukaryota</taxon>
        <taxon>Fungi</taxon>
        <taxon>Dikarya</taxon>
        <taxon>Ascomycota</taxon>
        <taxon>Saccharomycotina</taxon>
        <taxon>Saccharomycetes</taxon>
        <taxon>Phaffomycetales</taxon>
        <taxon>Wickerhamomycetaceae</taxon>
        <taxon>Wickerhamomyces</taxon>
    </lineage>
</organism>
<proteinExistence type="predicted"/>
<reference evidence="1" key="1">
    <citation type="journal article" date="2021" name="Open Biol.">
        <title>Shared evolutionary footprints suggest mitochondrial oxidative damage underlies multiple complex I losses in fungi.</title>
        <authorList>
            <person name="Schikora-Tamarit M.A."/>
            <person name="Marcet-Houben M."/>
            <person name="Nosek J."/>
            <person name="Gabaldon T."/>
        </authorList>
    </citation>
    <scope>NUCLEOTIDE SEQUENCE</scope>
    <source>
        <strain evidence="1">CBS2887</strain>
    </source>
</reference>
<sequence length="109" mass="12608">MVSVPLDLLYCQMIGQFEVLVIGKGFVDRSTKTVERNRQTEQQRECWHQIDLVHGSVILTVASDIIIPLRQRLERLWFLRVHPQSSLQLVLRVTAMVTSSIHPVVTKHH</sequence>
<dbReference type="EMBL" id="JAEUBG010003692">
    <property type="protein sequence ID" value="KAH3682418.1"/>
    <property type="molecule type" value="Genomic_DNA"/>
</dbReference>
<comment type="caution">
    <text evidence="1">The sequence shown here is derived from an EMBL/GenBank/DDBJ whole genome shotgun (WGS) entry which is preliminary data.</text>
</comment>
<protein>
    <submittedName>
        <fullName evidence="1">Uncharacterized protein</fullName>
    </submittedName>
</protein>
<gene>
    <name evidence="1" type="ORF">WICPIJ_006604</name>
</gene>
<reference evidence="1" key="2">
    <citation type="submission" date="2021-01" db="EMBL/GenBank/DDBJ databases">
        <authorList>
            <person name="Schikora-Tamarit M.A."/>
        </authorList>
    </citation>
    <scope>NUCLEOTIDE SEQUENCE</scope>
    <source>
        <strain evidence="1">CBS2887</strain>
    </source>
</reference>
<keyword evidence="2" id="KW-1185">Reference proteome</keyword>
<name>A0A9P8Q1S8_WICPI</name>
<dbReference type="Proteomes" id="UP000774326">
    <property type="component" value="Unassembled WGS sequence"/>
</dbReference>
<evidence type="ECO:0000313" key="2">
    <source>
        <dbReference type="Proteomes" id="UP000774326"/>
    </source>
</evidence>
<evidence type="ECO:0000313" key="1">
    <source>
        <dbReference type="EMBL" id="KAH3682418.1"/>
    </source>
</evidence>
<dbReference type="AlphaFoldDB" id="A0A9P8Q1S8"/>